<dbReference type="GO" id="GO:0034599">
    <property type="term" value="P:cellular response to oxidative stress"/>
    <property type="evidence" value="ECO:0007669"/>
    <property type="project" value="TreeGrafter"/>
</dbReference>
<dbReference type="Gene3D" id="3.40.30.10">
    <property type="entry name" value="Glutaredoxin"/>
    <property type="match status" value="1"/>
</dbReference>
<dbReference type="EC" id="1.11.1.24" evidence="2"/>
<evidence type="ECO:0000313" key="13">
    <source>
        <dbReference type="EMBL" id="ADN51077.1"/>
    </source>
</evidence>
<comment type="subunit">
    <text evidence="1">Monomer.</text>
</comment>
<organism evidence="13 14">
    <name type="scientific">Vulcanisaeta distributa (strain DSM 14429 / JCM 11212 / NBRC 100878 / IC-017)</name>
    <dbReference type="NCBI Taxonomy" id="572478"/>
    <lineage>
        <taxon>Archaea</taxon>
        <taxon>Thermoproteota</taxon>
        <taxon>Thermoprotei</taxon>
        <taxon>Thermoproteales</taxon>
        <taxon>Thermoproteaceae</taxon>
        <taxon>Vulcanisaeta</taxon>
    </lineage>
</organism>
<reference evidence="13 14" key="1">
    <citation type="journal article" date="2010" name="Stand. Genomic Sci.">
        <title>Complete genome sequence of Vulcanisaeta distributa type strain (IC-017).</title>
        <authorList>
            <person name="Mavromatis K."/>
            <person name="Sikorski J."/>
            <person name="Pabst E."/>
            <person name="Teshima H."/>
            <person name="Lapidus A."/>
            <person name="Lucas S."/>
            <person name="Nolan M."/>
            <person name="Glavina Del Rio T."/>
            <person name="Cheng J.F."/>
            <person name="Bruce D."/>
            <person name="Goodwin L."/>
            <person name="Pitluck S."/>
            <person name="Liolios K."/>
            <person name="Ivanova N."/>
            <person name="Mikhailova N."/>
            <person name="Pati A."/>
            <person name="Chen A."/>
            <person name="Palaniappan K."/>
            <person name="Land M."/>
            <person name="Hauser L."/>
            <person name="Chang Y.J."/>
            <person name="Jeffries C.D."/>
            <person name="Rohde M."/>
            <person name="Spring S."/>
            <person name="Goker M."/>
            <person name="Wirth R."/>
            <person name="Woyke T."/>
            <person name="Bristow J."/>
            <person name="Eisen J.A."/>
            <person name="Markowitz V."/>
            <person name="Hugenholtz P."/>
            <person name="Klenk H.P."/>
            <person name="Kyrpides N.C."/>
        </authorList>
    </citation>
    <scope>NUCLEOTIDE SEQUENCE [LARGE SCALE GENOMIC DNA]</scope>
    <source>
        <strain evidence="14">DSM 14429 / JCM 11212 / NBRC 100878 / IC-017</strain>
    </source>
</reference>
<dbReference type="InterPro" id="IPR000866">
    <property type="entry name" value="AhpC/TSA"/>
</dbReference>
<evidence type="ECO:0000256" key="4">
    <source>
        <dbReference type="ARBA" id="ARBA00022862"/>
    </source>
</evidence>
<evidence type="ECO:0000256" key="3">
    <source>
        <dbReference type="ARBA" id="ARBA00022559"/>
    </source>
</evidence>
<dbReference type="CDD" id="cd03017">
    <property type="entry name" value="PRX_BCP"/>
    <property type="match status" value="1"/>
</dbReference>
<feature type="active site" description="Cysteine sulfenic acid (-SOH) intermediate; for peroxidase activity" evidence="11">
    <location>
        <position position="44"/>
    </location>
</feature>
<keyword evidence="5" id="KW-0560">Oxidoreductase</keyword>
<keyword evidence="6" id="KW-1015">Disulfide bond</keyword>
<comment type="catalytic activity">
    <reaction evidence="10">
        <text>a hydroperoxide + [thioredoxin]-dithiol = an alcohol + [thioredoxin]-disulfide + H2O</text>
        <dbReference type="Rhea" id="RHEA:62620"/>
        <dbReference type="Rhea" id="RHEA-COMP:10698"/>
        <dbReference type="Rhea" id="RHEA-COMP:10700"/>
        <dbReference type="ChEBI" id="CHEBI:15377"/>
        <dbReference type="ChEBI" id="CHEBI:29950"/>
        <dbReference type="ChEBI" id="CHEBI:30879"/>
        <dbReference type="ChEBI" id="CHEBI:35924"/>
        <dbReference type="ChEBI" id="CHEBI:50058"/>
        <dbReference type="EC" id="1.11.1.24"/>
    </reaction>
</comment>
<dbReference type="HOGENOM" id="CLU_042529_14_1_2"/>
<keyword evidence="3" id="KW-0575">Peroxidase</keyword>
<sequence length="147" mass="16810">MVNEGEEAPDFELQSHDGETVKLSSYRGRWVVLYFFPKAFTSGCTRETQEFARLWDEFEKLGVVVLGISTDSVSTQRRFAEKYGVKFKLLSDSEKRTSQAYGVLRPTGTAERVTFIVNPEGKVAKVIRRVKPEEHPVKALEFLRQSM</sequence>
<evidence type="ECO:0000256" key="5">
    <source>
        <dbReference type="ARBA" id="ARBA00023002"/>
    </source>
</evidence>
<dbReference type="PANTHER" id="PTHR42801:SF4">
    <property type="entry name" value="AHPC_TSA FAMILY PROTEIN"/>
    <property type="match status" value="1"/>
</dbReference>
<dbReference type="EMBL" id="CP002100">
    <property type="protein sequence ID" value="ADN51077.1"/>
    <property type="molecule type" value="Genomic_DNA"/>
</dbReference>
<dbReference type="InterPro" id="IPR013766">
    <property type="entry name" value="Thioredoxin_domain"/>
</dbReference>
<reference evidence="14" key="2">
    <citation type="journal article" date="2010" name="Stand. Genomic Sci.">
        <title>Complete genome sequence of Vulcanisaeta distributa type strain (IC-017T).</title>
        <authorList>
            <person name="Mavromatis K."/>
            <person name="Sikorski J."/>
            <person name="Pabst E."/>
            <person name="Teshima H."/>
            <person name="Lapidus A."/>
            <person name="Lucas S."/>
            <person name="Nolan M."/>
            <person name="Glavina Del Rio T."/>
            <person name="Cheng J."/>
            <person name="Bruce D."/>
            <person name="Goodwin L."/>
            <person name="Pitluck S."/>
            <person name="Liolios K."/>
            <person name="Ivanova N."/>
            <person name="Mikhailova N."/>
            <person name="Pati A."/>
            <person name="Chen A."/>
            <person name="Palaniappan K."/>
            <person name="Land M."/>
            <person name="Hauser L."/>
            <person name="Chang Y."/>
            <person name="Jeffries C."/>
            <person name="Rohde M."/>
            <person name="Spring S."/>
            <person name="Goker M."/>
            <person name="Wirth R."/>
            <person name="Woyke T."/>
            <person name="Bristow J."/>
            <person name="Eisen J."/>
            <person name="Markowitz V."/>
            <person name="Hugenholtz P."/>
            <person name="Klenk H."/>
            <person name="Kyrpides N."/>
        </authorList>
    </citation>
    <scope>NUCLEOTIDE SEQUENCE [LARGE SCALE GENOMIC DNA]</scope>
    <source>
        <strain evidence="14">DSM 14429 / JCM 11212 / NBRC 100878 / IC-017</strain>
    </source>
</reference>
<dbReference type="PANTHER" id="PTHR42801">
    <property type="entry name" value="THIOREDOXIN-DEPENDENT PEROXIDE REDUCTASE"/>
    <property type="match status" value="1"/>
</dbReference>
<proteinExistence type="inferred from homology"/>
<evidence type="ECO:0000256" key="2">
    <source>
        <dbReference type="ARBA" id="ARBA00013017"/>
    </source>
</evidence>
<evidence type="ECO:0000256" key="11">
    <source>
        <dbReference type="PIRSR" id="PIRSR000239-1"/>
    </source>
</evidence>
<dbReference type="eggNOG" id="arCOG00310">
    <property type="taxonomic scope" value="Archaea"/>
</dbReference>
<keyword evidence="7" id="KW-0676">Redox-active center</keyword>
<dbReference type="KEGG" id="vdi:Vdis_1703"/>
<comment type="similarity">
    <text evidence="9">Belongs to the peroxiredoxin family. BCP/PrxQ subfamily.</text>
</comment>
<evidence type="ECO:0000256" key="8">
    <source>
        <dbReference type="ARBA" id="ARBA00032824"/>
    </source>
</evidence>
<dbReference type="OrthoDB" id="145578at2157"/>
<dbReference type="GO" id="GO:0045454">
    <property type="term" value="P:cell redox homeostasis"/>
    <property type="evidence" value="ECO:0007669"/>
    <property type="project" value="TreeGrafter"/>
</dbReference>
<evidence type="ECO:0000256" key="9">
    <source>
        <dbReference type="ARBA" id="ARBA00038489"/>
    </source>
</evidence>
<dbReference type="PROSITE" id="PS51352">
    <property type="entry name" value="THIOREDOXIN_2"/>
    <property type="match status" value="1"/>
</dbReference>
<dbReference type="GeneID" id="9752644"/>
<dbReference type="GO" id="GO:0005737">
    <property type="term" value="C:cytoplasm"/>
    <property type="evidence" value="ECO:0007669"/>
    <property type="project" value="TreeGrafter"/>
</dbReference>
<dbReference type="STRING" id="572478.Vdis_1703"/>
<dbReference type="SUPFAM" id="SSF52833">
    <property type="entry name" value="Thioredoxin-like"/>
    <property type="match status" value="1"/>
</dbReference>
<feature type="domain" description="Thioredoxin" evidence="12">
    <location>
        <begin position="2"/>
        <end position="145"/>
    </location>
</feature>
<keyword evidence="14" id="KW-1185">Reference proteome</keyword>
<dbReference type="InterPro" id="IPR050924">
    <property type="entry name" value="Peroxiredoxin_BCP/PrxQ"/>
</dbReference>
<protein>
    <recommendedName>
        <fullName evidence="2">thioredoxin-dependent peroxiredoxin</fullName>
        <ecNumber evidence="2">1.11.1.24</ecNumber>
    </recommendedName>
    <alternativeName>
        <fullName evidence="8">Thioredoxin peroxidase</fullName>
    </alternativeName>
</protein>
<evidence type="ECO:0000256" key="7">
    <source>
        <dbReference type="ARBA" id="ARBA00023284"/>
    </source>
</evidence>
<accession>E1QU83</accession>
<dbReference type="RefSeq" id="WP_013336802.1">
    <property type="nucleotide sequence ID" value="NC_014537.1"/>
</dbReference>
<keyword evidence="4" id="KW-0049">Antioxidant</keyword>
<dbReference type="FunFam" id="3.40.30.10:FF:000007">
    <property type="entry name" value="Thioredoxin-dependent thiol peroxidase"/>
    <property type="match status" value="1"/>
</dbReference>
<evidence type="ECO:0000256" key="6">
    <source>
        <dbReference type="ARBA" id="ARBA00023157"/>
    </source>
</evidence>
<evidence type="ECO:0000259" key="12">
    <source>
        <dbReference type="PROSITE" id="PS51352"/>
    </source>
</evidence>
<dbReference type="AlphaFoldDB" id="E1QU83"/>
<dbReference type="GO" id="GO:0008379">
    <property type="term" value="F:thioredoxin peroxidase activity"/>
    <property type="evidence" value="ECO:0007669"/>
    <property type="project" value="TreeGrafter"/>
</dbReference>
<gene>
    <name evidence="13" type="ordered locus">Vdis_1703</name>
</gene>
<dbReference type="InterPro" id="IPR036249">
    <property type="entry name" value="Thioredoxin-like_sf"/>
</dbReference>
<dbReference type="Proteomes" id="UP000006681">
    <property type="component" value="Chromosome"/>
</dbReference>
<name>E1QU83_VULDI</name>
<evidence type="ECO:0000256" key="10">
    <source>
        <dbReference type="ARBA" id="ARBA00049091"/>
    </source>
</evidence>
<dbReference type="InterPro" id="IPR024706">
    <property type="entry name" value="Peroxiredoxin_AhpC-typ"/>
</dbReference>
<evidence type="ECO:0000256" key="1">
    <source>
        <dbReference type="ARBA" id="ARBA00011245"/>
    </source>
</evidence>
<dbReference type="Pfam" id="PF00578">
    <property type="entry name" value="AhpC-TSA"/>
    <property type="match status" value="1"/>
</dbReference>
<evidence type="ECO:0000313" key="14">
    <source>
        <dbReference type="Proteomes" id="UP000006681"/>
    </source>
</evidence>
<dbReference type="PIRSF" id="PIRSF000239">
    <property type="entry name" value="AHPC"/>
    <property type="match status" value="1"/>
</dbReference>